<dbReference type="GO" id="GO:0006529">
    <property type="term" value="P:asparagine biosynthetic process"/>
    <property type="evidence" value="ECO:0007669"/>
    <property type="project" value="InterPro"/>
</dbReference>
<protein>
    <recommendedName>
        <fullName evidence="2">asparagine synthase (glutamine-hydrolyzing)</fullName>
        <ecNumber evidence="2">6.3.5.4</ecNumber>
    </recommendedName>
</protein>
<dbReference type="EMBL" id="SAWZ01000002">
    <property type="protein sequence ID" value="RXR07054.1"/>
    <property type="molecule type" value="Genomic_DNA"/>
</dbReference>
<dbReference type="OrthoDB" id="7053173at2"/>
<dbReference type="InterPro" id="IPR051786">
    <property type="entry name" value="ASN_synthetase/amidase"/>
</dbReference>
<dbReference type="GO" id="GO:0004066">
    <property type="term" value="F:asparagine synthase (glutamine-hydrolyzing) activity"/>
    <property type="evidence" value="ECO:0007669"/>
    <property type="project" value="UniProtKB-EC"/>
</dbReference>
<sequence length="580" mass="63349">MDLGYLIILKRSGLLTKALDLGLKPVQRASGLRLGASLTKLDLFVGSSTDLLELPNGTLLVGRLFDHSGNRIRDASSFPALTQLSEIRDHLVSNFWGQYVAIQGGGDPQEPITVLRDPSGGVPCVYLTDSDPAFITSDIALPERLGIYQRRVDWTTIPYYLNYPHSKKRQTALAGVNELLPGCVIKLGPQSAHTSIAWSPWTFVQPERRFKDATQAALGIRQTVEMAVRAVTTGEASILLELSGGLDSSIIASCLRGTDAKINCSTLVTPVPGADERFYASLVASDLDAPLHVEQLDFGAAAFNFPLVSNPTSPAVTMLQQATDSLMERSARRHASTCHLSGGGGDTVFGYLGNASPAADAFRASGIFSGFTAIRDLAELHRCTTWKAGRLALKKLLLTPRPARVADTAFLTPFAVTSKPPSHPWFNAPAGALTGVQERVFDLAGTQSFIDGLPRSRLRAFHMPLLSQPVIEACLRVPSWMWIAGGINRAVARDAFSDALPPQVVARRSKGTFAHFTGALFRRNRLAMLEFLMEGELQQHGLLDTVALESFFRREHHARNETFARVFDLCMIENWIRHQH</sequence>
<dbReference type="InterPro" id="IPR001962">
    <property type="entry name" value="Asn_synthase"/>
</dbReference>
<dbReference type="PANTHER" id="PTHR43284">
    <property type="entry name" value="ASPARAGINE SYNTHETASE (GLUTAMINE-HYDROLYZING)"/>
    <property type="match status" value="1"/>
</dbReference>
<gene>
    <name evidence="5" type="ORF">EPA99_03745</name>
</gene>
<feature type="domain" description="Asparagine synthetase" evidence="4">
    <location>
        <begin position="220"/>
        <end position="577"/>
    </location>
</feature>
<evidence type="ECO:0000259" key="4">
    <source>
        <dbReference type="Pfam" id="PF00733"/>
    </source>
</evidence>
<dbReference type="Proteomes" id="UP000289784">
    <property type="component" value="Unassembled WGS sequence"/>
</dbReference>
<dbReference type="EC" id="6.3.5.4" evidence="2"/>
<dbReference type="SUPFAM" id="SSF56235">
    <property type="entry name" value="N-terminal nucleophile aminohydrolases (Ntn hydrolases)"/>
    <property type="match status" value="1"/>
</dbReference>
<dbReference type="Pfam" id="PF00733">
    <property type="entry name" value="Asn_synthase"/>
    <property type="match status" value="1"/>
</dbReference>
<proteinExistence type="predicted"/>
<evidence type="ECO:0000313" key="6">
    <source>
        <dbReference type="Proteomes" id="UP000289784"/>
    </source>
</evidence>
<comment type="pathway">
    <text evidence="1">Amino-acid biosynthesis; L-asparagine biosynthesis; L-asparagine from L-aspartate (L-Gln route): step 1/1.</text>
</comment>
<dbReference type="Gene3D" id="3.40.50.620">
    <property type="entry name" value="HUPs"/>
    <property type="match status" value="2"/>
</dbReference>
<evidence type="ECO:0000256" key="2">
    <source>
        <dbReference type="ARBA" id="ARBA00012737"/>
    </source>
</evidence>
<reference evidence="5 6" key="1">
    <citation type="submission" date="2019-01" db="EMBL/GenBank/DDBJ databases">
        <title>Pseudoxanthomonas composti sp. nov., isolated from compost.</title>
        <authorList>
            <person name="Yang G."/>
        </authorList>
    </citation>
    <scope>NUCLEOTIDE SEQUENCE [LARGE SCALE GENOMIC DNA]</scope>
    <source>
        <strain evidence="5 6">GSS15</strain>
    </source>
</reference>
<comment type="catalytic activity">
    <reaction evidence="3">
        <text>L-aspartate + L-glutamine + ATP + H2O = L-asparagine + L-glutamate + AMP + diphosphate + H(+)</text>
        <dbReference type="Rhea" id="RHEA:12228"/>
        <dbReference type="ChEBI" id="CHEBI:15377"/>
        <dbReference type="ChEBI" id="CHEBI:15378"/>
        <dbReference type="ChEBI" id="CHEBI:29985"/>
        <dbReference type="ChEBI" id="CHEBI:29991"/>
        <dbReference type="ChEBI" id="CHEBI:30616"/>
        <dbReference type="ChEBI" id="CHEBI:33019"/>
        <dbReference type="ChEBI" id="CHEBI:58048"/>
        <dbReference type="ChEBI" id="CHEBI:58359"/>
        <dbReference type="ChEBI" id="CHEBI:456215"/>
        <dbReference type="EC" id="6.3.5.4"/>
    </reaction>
</comment>
<dbReference type="AlphaFoldDB" id="A0A4Q1JWR4"/>
<comment type="caution">
    <text evidence="5">The sequence shown here is derived from an EMBL/GenBank/DDBJ whole genome shotgun (WGS) entry which is preliminary data.</text>
</comment>
<evidence type="ECO:0000313" key="5">
    <source>
        <dbReference type="EMBL" id="RXR07054.1"/>
    </source>
</evidence>
<dbReference type="InterPro" id="IPR014729">
    <property type="entry name" value="Rossmann-like_a/b/a_fold"/>
</dbReference>
<dbReference type="InterPro" id="IPR029055">
    <property type="entry name" value="Ntn_hydrolases_N"/>
</dbReference>
<dbReference type="PANTHER" id="PTHR43284:SF1">
    <property type="entry name" value="ASPARAGINE SYNTHETASE"/>
    <property type="match status" value="1"/>
</dbReference>
<keyword evidence="6" id="KW-1185">Reference proteome</keyword>
<dbReference type="SUPFAM" id="SSF52402">
    <property type="entry name" value="Adenine nucleotide alpha hydrolases-like"/>
    <property type="match status" value="1"/>
</dbReference>
<accession>A0A4Q1JWR4</accession>
<evidence type="ECO:0000256" key="3">
    <source>
        <dbReference type="ARBA" id="ARBA00048741"/>
    </source>
</evidence>
<dbReference type="RefSeq" id="WP_129469865.1">
    <property type="nucleotide sequence ID" value="NZ_SAWZ01000002.1"/>
</dbReference>
<evidence type="ECO:0000256" key="1">
    <source>
        <dbReference type="ARBA" id="ARBA00005187"/>
    </source>
</evidence>
<name>A0A4Q1JWR4_9GAMM</name>
<organism evidence="5 6">
    <name type="scientific">Pseudoxanthomonas composti</name>
    <dbReference type="NCBI Taxonomy" id="2137479"/>
    <lineage>
        <taxon>Bacteria</taxon>
        <taxon>Pseudomonadati</taxon>
        <taxon>Pseudomonadota</taxon>
        <taxon>Gammaproteobacteria</taxon>
        <taxon>Lysobacterales</taxon>
        <taxon>Lysobacteraceae</taxon>
        <taxon>Pseudoxanthomonas</taxon>
    </lineage>
</organism>